<proteinExistence type="predicted"/>
<accession>A0A2P2J0U2</accession>
<reference evidence="1" key="1">
    <citation type="submission" date="2018-02" db="EMBL/GenBank/DDBJ databases">
        <title>Rhizophora mucronata_Transcriptome.</title>
        <authorList>
            <person name="Meera S.P."/>
            <person name="Sreeshan A."/>
            <person name="Augustine A."/>
        </authorList>
    </citation>
    <scope>NUCLEOTIDE SEQUENCE</scope>
    <source>
        <tissue evidence="1">Leaf</tissue>
    </source>
</reference>
<organism evidence="1">
    <name type="scientific">Rhizophora mucronata</name>
    <name type="common">Asiatic mangrove</name>
    <dbReference type="NCBI Taxonomy" id="61149"/>
    <lineage>
        <taxon>Eukaryota</taxon>
        <taxon>Viridiplantae</taxon>
        <taxon>Streptophyta</taxon>
        <taxon>Embryophyta</taxon>
        <taxon>Tracheophyta</taxon>
        <taxon>Spermatophyta</taxon>
        <taxon>Magnoliopsida</taxon>
        <taxon>eudicotyledons</taxon>
        <taxon>Gunneridae</taxon>
        <taxon>Pentapetalae</taxon>
        <taxon>rosids</taxon>
        <taxon>fabids</taxon>
        <taxon>Malpighiales</taxon>
        <taxon>Rhizophoraceae</taxon>
        <taxon>Rhizophora</taxon>
    </lineage>
</organism>
<name>A0A2P2J0U2_RHIMU</name>
<dbReference type="EMBL" id="GGEC01006613">
    <property type="protein sequence ID" value="MBW87096.1"/>
    <property type="molecule type" value="Transcribed_RNA"/>
</dbReference>
<sequence length="15" mass="1860">MREKRVKAEISKEKQ</sequence>
<protein>
    <submittedName>
        <fullName evidence="1">Uncharacterized protein</fullName>
    </submittedName>
</protein>
<evidence type="ECO:0000313" key="1">
    <source>
        <dbReference type="EMBL" id="MBW87096.1"/>
    </source>
</evidence>